<accession>A0A816MZ69</accession>
<gene>
    <name evidence="2" type="ORF">OVN521_LOCUS5640</name>
    <name evidence="1" type="ORF">WKI299_LOCUS5920</name>
</gene>
<name>A0A816MZ69_9BILA</name>
<dbReference type="Proteomes" id="UP000663856">
    <property type="component" value="Unassembled WGS sequence"/>
</dbReference>
<dbReference type="EMBL" id="CAJOBG010000568">
    <property type="protein sequence ID" value="CAF3830835.1"/>
    <property type="molecule type" value="Genomic_DNA"/>
</dbReference>
<evidence type="ECO:0000313" key="2">
    <source>
        <dbReference type="EMBL" id="CAF3830835.1"/>
    </source>
</evidence>
<dbReference type="AlphaFoldDB" id="A0A816MZ69"/>
<proteinExistence type="predicted"/>
<dbReference type="EMBL" id="CAJNRF010001703">
    <property type="protein sequence ID" value="CAF2023537.1"/>
    <property type="molecule type" value="Genomic_DNA"/>
</dbReference>
<sequence>MSQSYSINKCIRASRGLCDWCRKSLCLQHLSEHNALLVAQLNPFTDEINQLGDRLKTLTIEQTTSNSRRKLRQWHEDCHKKIDCFLENKCQELDQIINEKVEQPQKNFNRIHLKITDLINAQEATRQDIDSLNSTIQRLKSQMNKKLFRLILVHY</sequence>
<comment type="caution">
    <text evidence="1">The sequence shown here is derived from an EMBL/GenBank/DDBJ whole genome shotgun (WGS) entry which is preliminary data.</text>
</comment>
<reference evidence="1" key="1">
    <citation type="submission" date="2021-02" db="EMBL/GenBank/DDBJ databases">
        <authorList>
            <person name="Nowell W R."/>
        </authorList>
    </citation>
    <scope>NUCLEOTIDE SEQUENCE</scope>
</reference>
<evidence type="ECO:0000313" key="4">
    <source>
        <dbReference type="Proteomes" id="UP000663866"/>
    </source>
</evidence>
<organism evidence="1 3">
    <name type="scientific">Rotaria magnacalcarata</name>
    <dbReference type="NCBI Taxonomy" id="392030"/>
    <lineage>
        <taxon>Eukaryota</taxon>
        <taxon>Metazoa</taxon>
        <taxon>Spiralia</taxon>
        <taxon>Gnathifera</taxon>
        <taxon>Rotifera</taxon>
        <taxon>Eurotatoria</taxon>
        <taxon>Bdelloidea</taxon>
        <taxon>Philodinida</taxon>
        <taxon>Philodinidae</taxon>
        <taxon>Rotaria</taxon>
    </lineage>
</organism>
<evidence type="ECO:0000313" key="3">
    <source>
        <dbReference type="Proteomes" id="UP000663856"/>
    </source>
</evidence>
<keyword evidence="4" id="KW-1185">Reference proteome</keyword>
<evidence type="ECO:0000313" key="1">
    <source>
        <dbReference type="EMBL" id="CAF2023537.1"/>
    </source>
</evidence>
<protein>
    <submittedName>
        <fullName evidence="1">Uncharacterized protein</fullName>
    </submittedName>
</protein>
<dbReference type="Proteomes" id="UP000663866">
    <property type="component" value="Unassembled WGS sequence"/>
</dbReference>